<dbReference type="Gene3D" id="1.20.1310.10">
    <property type="entry name" value="Cullin Repeats"/>
    <property type="match status" value="1"/>
</dbReference>
<comment type="similarity">
    <text evidence="1">Belongs to the cullin family.</text>
</comment>
<dbReference type="InterPro" id="IPR001373">
    <property type="entry name" value="Cullin_N"/>
</dbReference>
<evidence type="ECO:0000313" key="4">
    <source>
        <dbReference type="Proteomes" id="UP001347796"/>
    </source>
</evidence>
<organism evidence="3 4">
    <name type="scientific">Patella caerulea</name>
    <name type="common">Rayed Mediterranean limpet</name>
    <dbReference type="NCBI Taxonomy" id="87958"/>
    <lineage>
        <taxon>Eukaryota</taxon>
        <taxon>Metazoa</taxon>
        <taxon>Spiralia</taxon>
        <taxon>Lophotrochozoa</taxon>
        <taxon>Mollusca</taxon>
        <taxon>Gastropoda</taxon>
        <taxon>Patellogastropoda</taxon>
        <taxon>Patelloidea</taxon>
        <taxon>Patellidae</taxon>
        <taxon>Patella</taxon>
    </lineage>
</organism>
<accession>A0AAN8K5F2</accession>
<dbReference type="InterPro" id="IPR016159">
    <property type="entry name" value="Cullin_repeat-like_dom_sf"/>
</dbReference>
<gene>
    <name evidence="3" type="ORF">SNE40_008343</name>
</gene>
<reference evidence="3 4" key="1">
    <citation type="submission" date="2024-01" db="EMBL/GenBank/DDBJ databases">
        <title>The genome of the rayed Mediterranean limpet Patella caerulea (Linnaeus, 1758).</title>
        <authorList>
            <person name="Anh-Thu Weber A."/>
            <person name="Halstead-Nussloch G."/>
        </authorList>
    </citation>
    <scope>NUCLEOTIDE SEQUENCE [LARGE SCALE GENOMIC DNA]</scope>
    <source>
        <strain evidence="3">AATW-2023a</strain>
        <tissue evidence="3">Whole specimen</tissue>
    </source>
</reference>
<evidence type="ECO:0000256" key="1">
    <source>
        <dbReference type="ARBA" id="ARBA00006019"/>
    </source>
</evidence>
<keyword evidence="4" id="KW-1185">Reference proteome</keyword>
<dbReference type="Pfam" id="PF00888">
    <property type="entry name" value="Cullin"/>
    <property type="match status" value="1"/>
</dbReference>
<dbReference type="GO" id="GO:0000082">
    <property type="term" value="P:G1/S transition of mitotic cell cycle"/>
    <property type="evidence" value="ECO:0007669"/>
    <property type="project" value="TreeGrafter"/>
</dbReference>
<evidence type="ECO:0000313" key="3">
    <source>
        <dbReference type="EMBL" id="KAK6186273.1"/>
    </source>
</evidence>
<evidence type="ECO:0000259" key="2">
    <source>
        <dbReference type="Pfam" id="PF00888"/>
    </source>
</evidence>
<feature type="domain" description="Cullin N-terminal" evidence="2">
    <location>
        <begin position="49"/>
        <end position="207"/>
    </location>
</feature>
<dbReference type="PANTHER" id="PTHR46636:SF1">
    <property type="entry name" value="CDK2-ASSOCIATED AND CULLIN DOMAIN-CONTAINING PROTEIN 1"/>
    <property type="match status" value="1"/>
</dbReference>
<dbReference type="PANTHER" id="PTHR46636">
    <property type="entry name" value="CDK2-ASSOCIATED AND CULLIN DOMAIN-CONTAINING PROTEIN 1"/>
    <property type="match status" value="1"/>
</dbReference>
<dbReference type="Proteomes" id="UP001347796">
    <property type="component" value="Unassembled WGS sequence"/>
</dbReference>
<dbReference type="GO" id="GO:0019901">
    <property type="term" value="F:protein kinase binding"/>
    <property type="evidence" value="ECO:0007669"/>
    <property type="project" value="TreeGrafter"/>
</dbReference>
<dbReference type="GO" id="GO:0006511">
    <property type="term" value="P:ubiquitin-dependent protein catabolic process"/>
    <property type="evidence" value="ECO:0007669"/>
    <property type="project" value="InterPro"/>
</dbReference>
<dbReference type="EMBL" id="JAZGQO010000006">
    <property type="protein sequence ID" value="KAK6186273.1"/>
    <property type="molecule type" value="Genomic_DNA"/>
</dbReference>
<proteinExistence type="inferred from homology"/>
<dbReference type="AlphaFoldDB" id="A0AAN8K5F2"/>
<dbReference type="SUPFAM" id="SSF74788">
    <property type="entry name" value="Cullin repeat-like"/>
    <property type="match status" value="1"/>
</dbReference>
<name>A0AAN8K5F2_PATCE</name>
<protein>
    <recommendedName>
        <fullName evidence="2">Cullin N-terminal domain-containing protein</fullName>
    </recommendedName>
</protein>
<dbReference type="InterPro" id="IPR042652">
    <property type="entry name" value="CACUL1"/>
</dbReference>
<dbReference type="GO" id="GO:0031625">
    <property type="term" value="F:ubiquitin protein ligase binding"/>
    <property type="evidence" value="ECO:0007669"/>
    <property type="project" value="InterPro"/>
</dbReference>
<sequence length="274" mass="31429">MDESIEAMEPELVESGVVDPPEKNSAPLLRPGSMVMMSLTVADYEMHYWPKLQGAIDQLLTLKPGGYISISYEQMYSCVYKCVCKQFSERLYKDLLNHIEQHVCHLAEQLSNSMQDSRHFVETFAFTMNQYLQALAGIVPIFNYMNRFYVENKLKTDLNEELRKIFRSHVVDSQITKLLNLVDEASCQPFAISPPTMASLIQNLFNLNAEYVHLKPGLFSRYIPNVLPPTSANQMDAYIAEVKQMQSDIHKMQGFNSNFDGSRKRSFEEDVSIN</sequence>
<comment type="caution">
    <text evidence="3">The sequence shown here is derived from an EMBL/GenBank/DDBJ whole genome shotgun (WGS) entry which is preliminary data.</text>
</comment>